<evidence type="ECO:0000313" key="7">
    <source>
        <dbReference type="Proteomes" id="UP001596067"/>
    </source>
</evidence>
<accession>A0ABW1ESM7</accession>
<dbReference type="RefSeq" id="WP_313763888.1">
    <property type="nucleotide sequence ID" value="NZ_BAAAVH010000034.1"/>
</dbReference>
<evidence type="ECO:0000313" key="6">
    <source>
        <dbReference type="EMBL" id="MFC5884771.1"/>
    </source>
</evidence>
<keyword evidence="7" id="KW-1185">Reference proteome</keyword>
<evidence type="ECO:0000256" key="5">
    <source>
        <dbReference type="SAM" id="MobiDB-lite"/>
    </source>
</evidence>
<gene>
    <name evidence="6" type="ORF">ACFP0N_07235</name>
</gene>
<sequence>MAPLDTRPLPEELLLLCAEPVRGRLRIPQSAFYWAVPGSVLAELQLGGAITVDGRRITGFQPLGSHDEIAAGVLARLEETGKRKHRLGLDLAMRRIPRKPTQQLFLDRLTAEGVLTVDRRSFLGLPYRRYTAVPPGIGQEIAARVAATLAADDAGPAPTASPVAAAASSAPSADVAAAPADAPPAAGGEASDAAGTSTDAADGDRQPADQDGRSAAQDRQTADRDRQLAGLIYAAGLHRRLYPGPAGAPTRRAARRLANELPVPRAVRRAISAMSASTAS</sequence>
<dbReference type="InterPro" id="IPR038261">
    <property type="entry name" value="GPP34-like_sf"/>
</dbReference>
<feature type="compositionally biased region" description="Basic and acidic residues" evidence="5">
    <location>
        <begin position="202"/>
        <end position="212"/>
    </location>
</feature>
<dbReference type="Pfam" id="PF05719">
    <property type="entry name" value="GPP34"/>
    <property type="match status" value="1"/>
</dbReference>
<dbReference type="Gene3D" id="1.10.3630.10">
    <property type="entry name" value="yeast vps74-n-term truncation variant domain like"/>
    <property type="match status" value="1"/>
</dbReference>
<keyword evidence="4" id="KW-0472">Membrane</keyword>
<feature type="compositionally biased region" description="Low complexity" evidence="5">
    <location>
        <begin position="175"/>
        <end position="200"/>
    </location>
</feature>
<evidence type="ECO:0000256" key="4">
    <source>
        <dbReference type="ARBA" id="ARBA00023136"/>
    </source>
</evidence>
<keyword evidence="3" id="KW-0446">Lipid-binding</keyword>
<evidence type="ECO:0000256" key="1">
    <source>
        <dbReference type="ARBA" id="ARBA00004255"/>
    </source>
</evidence>
<dbReference type="Proteomes" id="UP001596067">
    <property type="component" value="Unassembled WGS sequence"/>
</dbReference>
<keyword evidence="2" id="KW-0333">Golgi apparatus</keyword>
<proteinExistence type="predicted"/>
<evidence type="ECO:0000256" key="3">
    <source>
        <dbReference type="ARBA" id="ARBA00023121"/>
    </source>
</evidence>
<feature type="region of interest" description="Disordered" evidence="5">
    <location>
        <begin position="175"/>
        <end position="225"/>
    </location>
</feature>
<reference evidence="7" key="1">
    <citation type="journal article" date="2019" name="Int. J. Syst. Evol. Microbiol.">
        <title>The Global Catalogue of Microorganisms (GCM) 10K type strain sequencing project: providing services to taxonomists for standard genome sequencing and annotation.</title>
        <authorList>
            <consortium name="The Broad Institute Genomics Platform"/>
            <consortium name="The Broad Institute Genome Sequencing Center for Infectious Disease"/>
            <person name="Wu L."/>
            <person name="Ma J."/>
        </authorList>
    </citation>
    <scope>NUCLEOTIDE SEQUENCE [LARGE SCALE GENOMIC DNA]</scope>
    <source>
        <strain evidence="7">CGMCC 4.1469</strain>
    </source>
</reference>
<dbReference type="EMBL" id="JBHSOD010000006">
    <property type="protein sequence ID" value="MFC5884771.1"/>
    <property type="molecule type" value="Genomic_DNA"/>
</dbReference>
<dbReference type="InterPro" id="IPR008628">
    <property type="entry name" value="GPP34-like"/>
</dbReference>
<evidence type="ECO:0000256" key="2">
    <source>
        <dbReference type="ARBA" id="ARBA00023034"/>
    </source>
</evidence>
<protein>
    <submittedName>
        <fullName evidence="6">GPP34 family phosphoprotein</fullName>
    </submittedName>
</protein>
<organism evidence="6 7">
    <name type="scientific">Kitasatospora aburaviensis</name>
    <dbReference type="NCBI Taxonomy" id="67265"/>
    <lineage>
        <taxon>Bacteria</taxon>
        <taxon>Bacillati</taxon>
        <taxon>Actinomycetota</taxon>
        <taxon>Actinomycetes</taxon>
        <taxon>Kitasatosporales</taxon>
        <taxon>Streptomycetaceae</taxon>
        <taxon>Kitasatospora</taxon>
    </lineage>
</organism>
<comment type="subcellular location">
    <subcellularLocation>
        <location evidence="1">Golgi apparatus membrane</location>
        <topology evidence="1">Peripheral membrane protein</topology>
        <orientation evidence="1">Cytoplasmic side</orientation>
    </subcellularLocation>
</comment>
<comment type="caution">
    <text evidence="6">The sequence shown here is derived from an EMBL/GenBank/DDBJ whole genome shotgun (WGS) entry which is preliminary data.</text>
</comment>
<name>A0ABW1ESM7_9ACTN</name>